<sequence>MARKTSGPVTGSVWRLPCVAACRMHRCFILYAAGEFFVPQRRTCTVNYHSAAEIGEGGRKPGFELDAVGLGVVRRAVCSVLEARRSRCRACVVLCCLLSWYSGLYVDLVEGKNSCSTSRAVVSSQGGILQSMEFQILEDKVSNCPVPKVKLIDVIETCHLSAMAEEGIREGATSVVDVFLRKLLEQLNKHSTLYKYVVSMTSLSADGSRGQLSMANAVSASWNSKKDGLFNYVLDDAETSGKQYLITVIWIAK</sequence>
<keyword evidence="4" id="KW-0966">Cell projection</keyword>
<accession>A0A7G3ZFQ3</accession>
<evidence type="ECO:0000313" key="5">
    <source>
        <dbReference type="EMBL" id="QLL32339.1"/>
    </source>
</evidence>
<evidence type="ECO:0000256" key="1">
    <source>
        <dbReference type="ARBA" id="ARBA00004316"/>
    </source>
</evidence>
<evidence type="ECO:0000256" key="3">
    <source>
        <dbReference type="ARBA" id="ARBA00019193"/>
    </source>
</evidence>
<organism evidence="5 6">
    <name type="scientific">Torulaspora globosa</name>
    <dbReference type="NCBI Taxonomy" id="48254"/>
    <lineage>
        <taxon>Eukaryota</taxon>
        <taxon>Fungi</taxon>
        <taxon>Dikarya</taxon>
        <taxon>Ascomycota</taxon>
        <taxon>Saccharomycotina</taxon>
        <taxon>Saccharomycetes</taxon>
        <taxon>Saccharomycetales</taxon>
        <taxon>Saccharomycetaceae</taxon>
        <taxon>Torulaspora</taxon>
    </lineage>
</organism>
<proteinExistence type="inferred from homology"/>
<protein>
    <recommendedName>
        <fullName evidence="3">Topoisomerase I damage affected protein 2</fullName>
    </recommendedName>
</protein>
<dbReference type="InterPro" id="IPR038586">
    <property type="entry name" value="Tctex-1-like_sf"/>
</dbReference>
<dbReference type="EMBL" id="CP059248">
    <property type="protein sequence ID" value="QLL32339.1"/>
    <property type="molecule type" value="Genomic_DNA"/>
</dbReference>
<evidence type="ECO:0000256" key="4">
    <source>
        <dbReference type="ARBA" id="ARBA00023273"/>
    </source>
</evidence>
<keyword evidence="6" id="KW-1185">Reference proteome</keyword>
<name>A0A7G3ZFQ3_9SACH</name>
<dbReference type="OrthoDB" id="10059120at2759"/>
<dbReference type="GeneID" id="59325475"/>
<evidence type="ECO:0000256" key="2">
    <source>
        <dbReference type="ARBA" id="ARBA00010778"/>
    </source>
</evidence>
<dbReference type="RefSeq" id="XP_037139014.1">
    <property type="nucleotide sequence ID" value="XM_037283118.1"/>
</dbReference>
<reference evidence="5 6" key="1">
    <citation type="submission" date="2020-06" db="EMBL/GenBank/DDBJ databases">
        <title>The yeast mating-type switching endonuclease HO is a domesticated member of an unorthodox homing genetic element family.</title>
        <authorList>
            <person name="Coughlan A.Y."/>
            <person name="Lombardi L."/>
            <person name="Braun-Galleani S."/>
            <person name="Martos A.R."/>
            <person name="Galeote V."/>
            <person name="Bigey F."/>
            <person name="Dequin S."/>
            <person name="Byrne K.P."/>
            <person name="Wolfe K.H."/>
        </authorList>
    </citation>
    <scope>NUCLEOTIDE SEQUENCE [LARGE SCALE GENOMIC DNA]</scope>
    <source>
        <strain evidence="5 6">CBS764</strain>
    </source>
</reference>
<dbReference type="Gene3D" id="3.30.1140.40">
    <property type="entry name" value="Tctex-1"/>
    <property type="match status" value="1"/>
</dbReference>
<dbReference type="AlphaFoldDB" id="A0A7G3ZFQ3"/>
<dbReference type="GO" id="GO:0042995">
    <property type="term" value="C:cell projection"/>
    <property type="evidence" value="ECO:0007669"/>
    <property type="project" value="UniProtKB-SubCell"/>
</dbReference>
<dbReference type="CDD" id="cd21457">
    <property type="entry name" value="DLC-like_TDA2"/>
    <property type="match status" value="1"/>
</dbReference>
<dbReference type="KEGG" id="tgb:HG536_0C05080"/>
<evidence type="ECO:0000313" key="6">
    <source>
        <dbReference type="Proteomes" id="UP000515788"/>
    </source>
</evidence>
<comment type="subcellular location">
    <subcellularLocation>
        <location evidence="1">Cell projection</location>
    </subcellularLocation>
</comment>
<gene>
    <name evidence="5" type="ORF">HG536_0C05080</name>
</gene>
<comment type="similarity">
    <text evidence="2">Belongs to the TDA2 family.</text>
</comment>
<dbReference type="Proteomes" id="UP000515788">
    <property type="component" value="Chromosome 3"/>
</dbReference>